<evidence type="ECO:0000313" key="2">
    <source>
        <dbReference type="EMBL" id="QII11426.1"/>
    </source>
</evidence>
<gene>
    <name evidence="2" type="ORF">KsCSTR_20470</name>
    <name evidence="1" type="ORF">kuste3561</name>
</gene>
<evidence type="ECO:0000313" key="3">
    <source>
        <dbReference type="Proteomes" id="UP000501926"/>
    </source>
</evidence>
<accession>Q1Q2S6</accession>
<reference evidence="1" key="2">
    <citation type="submission" date="2006-01" db="EMBL/GenBank/DDBJ databases">
        <authorList>
            <person name="Genoscope"/>
        </authorList>
    </citation>
    <scope>NUCLEOTIDE SEQUENCE</scope>
</reference>
<dbReference type="Proteomes" id="UP000501926">
    <property type="component" value="Chromosome"/>
</dbReference>
<evidence type="ECO:0000313" key="1">
    <source>
        <dbReference type="EMBL" id="CAJ74324.1"/>
    </source>
</evidence>
<sequence>MLDFYCVSSIFNASIECLLISSQQLFHTAFYSFRNCAKNSRICNDFLIGTVEQGYHILPIQRLPPVIFACWHTDSSYCIR</sequence>
<proteinExistence type="predicted"/>
<protein>
    <submittedName>
        <fullName evidence="1">Uncharacterized protein</fullName>
    </submittedName>
</protein>
<name>Q1Q2S6_KUEST</name>
<reference evidence="1" key="1">
    <citation type="journal article" date="2006" name="Nature">
        <title>Deciphering the evolution and metabolism of an anammox bacterium from a community genome.</title>
        <authorList>
            <person name="Strous M."/>
            <person name="Pelletier E."/>
            <person name="Mangenot S."/>
            <person name="Rattei T."/>
            <person name="Lehner A."/>
            <person name="Taylor M.W."/>
            <person name="Horn M."/>
            <person name="Daims H."/>
            <person name="Bartol-Mavel D."/>
            <person name="Wincker P."/>
            <person name="Barbe V."/>
            <person name="Fonknechten N."/>
            <person name="Vallenet D."/>
            <person name="Segurens B."/>
            <person name="Schenowitz-Truong C."/>
            <person name="Medigue C."/>
            <person name="Collingro A."/>
            <person name="Snel B."/>
            <person name="Dutilh B.E."/>
            <person name="OpDenCamp H.J.M."/>
            <person name="vanDerDrift C."/>
            <person name="Cirpus I."/>
            <person name="vanDePas-Schoonen K.T."/>
            <person name="Harhangi H.R."/>
            <person name="vanNiftrik L."/>
            <person name="Schmid M."/>
            <person name="Keltjens J."/>
            <person name="vanDeVossenberg J."/>
            <person name="Kartal B."/>
            <person name="Meier H."/>
            <person name="Frishman D."/>
            <person name="Huynen M.A."/>
            <person name="Mewes H."/>
            <person name="Weissenbach J."/>
            <person name="Jetten M.S.M."/>
            <person name="Wagner M."/>
            <person name="LePaslier D."/>
        </authorList>
    </citation>
    <scope>NUCLEOTIDE SEQUENCE</scope>
</reference>
<organism evidence="1">
    <name type="scientific">Kuenenia stuttgartiensis</name>
    <dbReference type="NCBI Taxonomy" id="174633"/>
    <lineage>
        <taxon>Bacteria</taxon>
        <taxon>Pseudomonadati</taxon>
        <taxon>Planctomycetota</taxon>
        <taxon>Candidatus Brocadiia</taxon>
        <taxon>Candidatus Brocadiales</taxon>
        <taxon>Candidatus Brocadiaceae</taxon>
        <taxon>Candidatus Kuenenia</taxon>
    </lineage>
</organism>
<dbReference type="AlphaFoldDB" id="Q1Q2S6"/>
<dbReference type="EMBL" id="CP049055">
    <property type="protein sequence ID" value="QII11426.1"/>
    <property type="molecule type" value="Genomic_DNA"/>
</dbReference>
<reference evidence="2 3" key="3">
    <citation type="submission" date="2020-02" db="EMBL/GenBank/DDBJ databases">
        <title>Newly sequenced genome of strain CSTR1 showed variability in Candidatus Kuenenia stuttgartiensis genomes.</title>
        <authorList>
            <person name="Ding C."/>
            <person name="Adrian L."/>
        </authorList>
    </citation>
    <scope>NUCLEOTIDE SEQUENCE [LARGE SCALE GENOMIC DNA]</scope>
    <source>
        <strain evidence="2 3">CSTR1</strain>
    </source>
</reference>
<dbReference type="EMBL" id="CT573071">
    <property type="protein sequence ID" value="CAJ74324.1"/>
    <property type="molecule type" value="Genomic_DNA"/>
</dbReference>